<keyword evidence="2" id="KW-0812">Transmembrane</keyword>
<comment type="caution">
    <text evidence="3">The sequence shown here is derived from an EMBL/GenBank/DDBJ whole genome shotgun (WGS) entry which is preliminary data.</text>
</comment>
<feature type="transmembrane region" description="Helical" evidence="2">
    <location>
        <begin position="56"/>
        <end position="76"/>
    </location>
</feature>
<dbReference type="EMBL" id="BMNG01000016">
    <property type="protein sequence ID" value="GGO54903.1"/>
    <property type="molecule type" value="Genomic_DNA"/>
</dbReference>
<keyword evidence="4" id="KW-1185">Reference proteome</keyword>
<feature type="transmembrane region" description="Helical" evidence="2">
    <location>
        <begin position="82"/>
        <end position="107"/>
    </location>
</feature>
<proteinExistence type="predicted"/>
<keyword evidence="2" id="KW-1133">Transmembrane helix</keyword>
<feature type="transmembrane region" description="Helical" evidence="2">
    <location>
        <begin position="119"/>
        <end position="138"/>
    </location>
</feature>
<sequence length="273" mass="29819">MTDWFVRSVVDTGRLRLFCFLVAFIGAFLFIRFSVRMIRAEVKWWPKNVTPGGLHIHHVVFGLVFVMVGGVGGLAVQSGRSLWAALAALLFGIGAALVLDEFALVLHLEDVYWSERGRLSVDAVFLAVALTSLVLVGIKPLGLDDVVAPDGADPGTVAWLIAGVVLVNLAFALITLAKGKVWTGMIGLFVPTLAVFGALRIARPHSPWARTRYREGSRKSRTAHEREEKVRVPLMRAKVAFQELLAGRFGSAPKATEASEKTYEKTSKTPKDP</sequence>
<evidence type="ECO:0000256" key="2">
    <source>
        <dbReference type="SAM" id="Phobius"/>
    </source>
</evidence>
<evidence type="ECO:0000313" key="4">
    <source>
        <dbReference type="Proteomes" id="UP000656881"/>
    </source>
</evidence>
<feature type="transmembrane region" description="Helical" evidence="2">
    <location>
        <begin position="15"/>
        <end position="35"/>
    </location>
</feature>
<accession>A0ABQ2MNG5</accession>
<feature type="compositionally biased region" description="Basic and acidic residues" evidence="1">
    <location>
        <begin position="257"/>
        <end position="273"/>
    </location>
</feature>
<protein>
    <recommendedName>
        <fullName evidence="5">Integral membrane protein</fullName>
    </recommendedName>
</protein>
<reference evidence="4" key="1">
    <citation type="journal article" date="2019" name="Int. J. Syst. Evol. Microbiol.">
        <title>The Global Catalogue of Microorganisms (GCM) 10K type strain sequencing project: providing services to taxonomists for standard genome sequencing and annotation.</title>
        <authorList>
            <consortium name="The Broad Institute Genomics Platform"/>
            <consortium name="The Broad Institute Genome Sequencing Center for Infectious Disease"/>
            <person name="Wu L."/>
            <person name="Ma J."/>
        </authorList>
    </citation>
    <scope>NUCLEOTIDE SEQUENCE [LARGE SCALE GENOMIC DNA]</scope>
    <source>
        <strain evidence="4">CGMCC 4.7349</strain>
    </source>
</reference>
<keyword evidence="2" id="KW-0472">Membrane</keyword>
<evidence type="ECO:0008006" key="5">
    <source>
        <dbReference type="Google" id="ProtNLM"/>
    </source>
</evidence>
<organism evidence="3 4">
    <name type="scientific">Streptomyces lasiicapitis</name>
    <dbReference type="NCBI Taxonomy" id="1923961"/>
    <lineage>
        <taxon>Bacteria</taxon>
        <taxon>Bacillati</taxon>
        <taxon>Actinomycetota</taxon>
        <taxon>Actinomycetes</taxon>
        <taxon>Kitasatosporales</taxon>
        <taxon>Streptomycetaceae</taxon>
        <taxon>Streptomyces</taxon>
    </lineage>
</organism>
<dbReference type="Proteomes" id="UP000656881">
    <property type="component" value="Unassembled WGS sequence"/>
</dbReference>
<feature type="region of interest" description="Disordered" evidence="1">
    <location>
        <begin position="251"/>
        <end position="273"/>
    </location>
</feature>
<name>A0ABQ2MNG5_9ACTN</name>
<feature type="transmembrane region" description="Helical" evidence="2">
    <location>
        <begin position="184"/>
        <end position="202"/>
    </location>
</feature>
<dbReference type="RefSeq" id="WP_204328133.1">
    <property type="nucleotide sequence ID" value="NZ_BMNG01000016.1"/>
</dbReference>
<gene>
    <name evidence="3" type="ORF">GCM10012286_65770</name>
</gene>
<evidence type="ECO:0000313" key="3">
    <source>
        <dbReference type="EMBL" id="GGO54903.1"/>
    </source>
</evidence>
<evidence type="ECO:0000256" key="1">
    <source>
        <dbReference type="SAM" id="MobiDB-lite"/>
    </source>
</evidence>
<feature type="transmembrane region" description="Helical" evidence="2">
    <location>
        <begin position="158"/>
        <end position="177"/>
    </location>
</feature>